<dbReference type="InterPro" id="IPR007838">
    <property type="entry name" value="Cell_div_ZapA-like"/>
</dbReference>
<evidence type="ECO:0000256" key="5">
    <source>
        <dbReference type="ARBA" id="ARBA00023210"/>
    </source>
</evidence>
<dbReference type="GO" id="GO:0032153">
    <property type="term" value="C:cell division site"/>
    <property type="evidence" value="ECO:0007669"/>
    <property type="project" value="TreeGrafter"/>
</dbReference>
<dbReference type="GO" id="GO:0000921">
    <property type="term" value="P:septin ring assembly"/>
    <property type="evidence" value="ECO:0007669"/>
    <property type="project" value="TreeGrafter"/>
</dbReference>
<proteinExistence type="predicted"/>
<protein>
    <recommendedName>
        <fullName evidence="2">Cell division protein ZapA</fullName>
    </recommendedName>
    <alternativeName>
        <fullName evidence="9">Z ring-associated protein ZapA</fullName>
    </alternativeName>
</protein>
<dbReference type="Proteomes" id="UP000177925">
    <property type="component" value="Unassembled WGS sequence"/>
</dbReference>
<keyword evidence="6" id="KW-0131">Cell cycle</keyword>
<organism evidence="10 11">
    <name type="scientific">Candidatus Muproteobacteria bacterium RBG_16_64_11</name>
    <dbReference type="NCBI Taxonomy" id="1817758"/>
    <lineage>
        <taxon>Bacteria</taxon>
        <taxon>Pseudomonadati</taxon>
        <taxon>Pseudomonadota</taxon>
        <taxon>Candidatus Muproteobacteria</taxon>
    </lineage>
</organism>
<evidence type="ECO:0000256" key="8">
    <source>
        <dbReference type="ARBA" id="ARBA00026068"/>
    </source>
</evidence>
<accession>A0A1F6TCJ8</accession>
<evidence type="ECO:0000313" key="11">
    <source>
        <dbReference type="Proteomes" id="UP000177925"/>
    </source>
</evidence>
<dbReference type="Pfam" id="PF05164">
    <property type="entry name" value="ZapA"/>
    <property type="match status" value="1"/>
</dbReference>
<dbReference type="PANTHER" id="PTHR34981:SF1">
    <property type="entry name" value="CELL DIVISION PROTEIN ZAPA"/>
    <property type="match status" value="1"/>
</dbReference>
<evidence type="ECO:0000256" key="6">
    <source>
        <dbReference type="ARBA" id="ARBA00023306"/>
    </source>
</evidence>
<dbReference type="InterPro" id="IPR036192">
    <property type="entry name" value="Cell_div_ZapA-like_sf"/>
</dbReference>
<evidence type="ECO:0000313" key="10">
    <source>
        <dbReference type="EMBL" id="OGI42871.1"/>
    </source>
</evidence>
<evidence type="ECO:0000256" key="2">
    <source>
        <dbReference type="ARBA" id="ARBA00015195"/>
    </source>
</evidence>
<keyword evidence="4" id="KW-0132">Cell division</keyword>
<dbReference type="Gene3D" id="3.30.160.880">
    <property type="entry name" value="Cell division protein ZapA protomer, N-terminal domain"/>
    <property type="match status" value="1"/>
</dbReference>
<dbReference type="Gene3D" id="1.20.5.50">
    <property type="match status" value="1"/>
</dbReference>
<dbReference type="STRING" id="1817758.A2150_02865"/>
<evidence type="ECO:0000256" key="3">
    <source>
        <dbReference type="ARBA" id="ARBA00022490"/>
    </source>
</evidence>
<dbReference type="PANTHER" id="PTHR34981">
    <property type="entry name" value="CELL DIVISION PROTEIN ZAPA"/>
    <property type="match status" value="1"/>
</dbReference>
<evidence type="ECO:0000256" key="7">
    <source>
        <dbReference type="ARBA" id="ARBA00024910"/>
    </source>
</evidence>
<dbReference type="InterPro" id="IPR042233">
    <property type="entry name" value="Cell_div_ZapA_N"/>
</dbReference>
<dbReference type="GO" id="GO:0043093">
    <property type="term" value="P:FtsZ-dependent cytokinesis"/>
    <property type="evidence" value="ECO:0007669"/>
    <property type="project" value="TreeGrafter"/>
</dbReference>
<evidence type="ECO:0000256" key="4">
    <source>
        <dbReference type="ARBA" id="ARBA00022618"/>
    </source>
</evidence>
<evidence type="ECO:0000256" key="1">
    <source>
        <dbReference type="ARBA" id="ARBA00004496"/>
    </source>
</evidence>
<comment type="subunit">
    <text evidence="8">Homodimer. Interacts with FtsZ.</text>
</comment>
<dbReference type="GO" id="GO:0000917">
    <property type="term" value="P:division septum assembly"/>
    <property type="evidence" value="ECO:0007669"/>
    <property type="project" value="UniProtKB-KW"/>
</dbReference>
<reference evidence="10 11" key="1">
    <citation type="journal article" date="2016" name="Nat. Commun.">
        <title>Thousands of microbial genomes shed light on interconnected biogeochemical processes in an aquifer system.</title>
        <authorList>
            <person name="Anantharaman K."/>
            <person name="Brown C.T."/>
            <person name="Hug L.A."/>
            <person name="Sharon I."/>
            <person name="Castelle C.J."/>
            <person name="Probst A.J."/>
            <person name="Thomas B.C."/>
            <person name="Singh A."/>
            <person name="Wilkins M.J."/>
            <person name="Karaoz U."/>
            <person name="Brodie E.L."/>
            <person name="Williams K.H."/>
            <person name="Hubbard S.S."/>
            <person name="Banfield J.F."/>
        </authorList>
    </citation>
    <scope>NUCLEOTIDE SEQUENCE [LARGE SCALE GENOMIC DNA]</scope>
</reference>
<dbReference type="GO" id="GO:0030428">
    <property type="term" value="C:cell septum"/>
    <property type="evidence" value="ECO:0007669"/>
    <property type="project" value="TreeGrafter"/>
</dbReference>
<keyword evidence="3" id="KW-0963">Cytoplasm</keyword>
<comment type="function">
    <text evidence="7">Activator of cell division through the inhibition of FtsZ GTPase activity, therefore promoting FtsZ assembly into bundles of protofilaments necessary for the formation of the division Z ring. It is recruited early at mid-cell but it is not essential for cell division.</text>
</comment>
<dbReference type="GO" id="GO:0005829">
    <property type="term" value="C:cytosol"/>
    <property type="evidence" value="ECO:0007669"/>
    <property type="project" value="TreeGrafter"/>
</dbReference>
<dbReference type="AlphaFoldDB" id="A0A1F6TCJ8"/>
<comment type="subcellular location">
    <subcellularLocation>
        <location evidence="1">Cytoplasm</location>
    </subcellularLocation>
</comment>
<dbReference type="SUPFAM" id="SSF102829">
    <property type="entry name" value="Cell division protein ZapA-like"/>
    <property type="match status" value="1"/>
</dbReference>
<dbReference type="EMBL" id="MFSS01000075">
    <property type="protein sequence ID" value="OGI42871.1"/>
    <property type="molecule type" value="Genomic_DNA"/>
</dbReference>
<keyword evidence="5" id="KW-0717">Septation</keyword>
<name>A0A1F6TCJ8_9PROT</name>
<comment type="caution">
    <text evidence="10">The sequence shown here is derived from an EMBL/GenBank/DDBJ whole genome shotgun (WGS) entry which is preliminary data.</text>
</comment>
<gene>
    <name evidence="10" type="ORF">A2150_02865</name>
</gene>
<evidence type="ECO:0000256" key="9">
    <source>
        <dbReference type="ARBA" id="ARBA00033158"/>
    </source>
</evidence>
<sequence>MKAAHGGMNVSILGKEFMVACPENEREGLTAAARFLDEKMREIQDSGKVLGTERCAIMAALNIASELLELRAGGAPLAPEMNDKLKRLQDKIDAVLQDDVMNDS</sequence>